<comment type="subcellular location">
    <subcellularLocation>
        <location evidence="1">Cell outer membrane</location>
    </subcellularLocation>
</comment>
<keyword evidence="10" id="KW-1185">Reference proteome</keyword>
<keyword evidence="5" id="KW-0812">Transmembrane</keyword>
<evidence type="ECO:0000256" key="2">
    <source>
        <dbReference type="ARBA" id="ARBA00007613"/>
    </source>
</evidence>
<accession>A0A846MP22</accession>
<dbReference type="Gene3D" id="1.20.1600.10">
    <property type="entry name" value="Outer membrane efflux proteins (OEP)"/>
    <property type="match status" value="1"/>
</dbReference>
<feature type="signal peptide" evidence="8">
    <location>
        <begin position="1"/>
        <end position="21"/>
    </location>
</feature>
<comment type="caution">
    <text evidence="9">The sequence shown here is derived from an EMBL/GenBank/DDBJ whole genome shotgun (WGS) entry which is preliminary data.</text>
</comment>
<evidence type="ECO:0000256" key="1">
    <source>
        <dbReference type="ARBA" id="ARBA00004442"/>
    </source>
</evidence>
<evidence type="ECO:0000256" key="5">
    <source>
        <dbReference type="ARBA" id="ARBA00022692"/>
    </source>
</evidence>
<evidence type="ECO:0000256" key="6">
    <source>
        <dbReference type="ARBA" id="ARBA00023136"/>
    </source>
</evidence>
<comment type="similarity">
    <text evidence="2">Belongs to the outer membrane factor (OMF) (TC 1.B.17) family.</text>
</comment>
<evidence type="ECO:0000256" key="8">
    <source>
        <dbReference type="SAM" id="SignalP"/>
    </source>
</evidence>
<evidence type="ECO:0000256" key="7">
    <source>
        <dbReference type="ARBA" id="ARBA00023237"/>
    </source>
</evidence>
<dbReference type="Pfam" id="PF02321">
    <property type="entry name" value="OEP"/>
    <property type="match status" value="2"/>
</dbReference>
<reference evidence="9 10" key="1">
    <citation type="submission" date="2020-03" db="EMBL/GenBank/DDBJ databases">
        <title>Genomic Encyclopedia of Type Strains, Phase IV (KMG-IV): sequencing the most valuable type-strain genomes for metagenomic binning, comparative biology and taxonomic classification.</title>
        <authorList>
            <person name="Goeker M."/>
        </authorList>
    </citation>
    <scope>NUCLEOTIDE SEQUENCE [LARGE SCALE GENOMIC DNA]</scope>
    <source>
        <strain evidence="9 10">DSM 5718</strain>
    </source>
</reference>
<keyword evidence="8" id="KW-0732">Signal</keyword>
<dbReference type="GO" id="GO:0015288">
    <property type="term" value="F:porin activity"/>
    <property type="evidence" value="ECO:0007669"/>
    <property type="project" value="TreeGrafter"/>
</dbReference>
<keyword evidence="6" id="KW-0472">Membrane</keyword>
<dbReference type="Proteomes" id="UP000537126">
    <property type="component" value="Unassembled WGS sequence"/>
</dbReference>
<dbReference type="GO" id="GO:1990281">
    <property type="term" value="C:efflux pump complex"/>
    <property type="evidence" value="ECO:0007669"/>
    <property type="project" value="TreeGrafter"/>
</dbReference>
<dbReference type="AlphaFoldDB" id="A0A846MP22"/>
<dbReference type="PANTHER" id="PTHR30026:SF20">
    <property type="entry name" value="OUTER MEMBRANE PROTEIN TOLC"/>
    <property type="match status" value="1"/>
</dbReference>
<evidence type="ECO:0000313" key="9">
    <source>
        <dbReference type="EMBL" id="NIK73328.1"/>
    </source>
</evidence>
<dbReference type="RefSeq" id="WP_166918581.1">
    <property type="nucleotide sequence ID" value="NZ_JAASRN010000001.1"/>
</dbReference>
<feature type="chain" id="PRO_5032428563" evidence="8">
    <location>
        <begin position="22"/>
        <end position="479"/>
    </location>
</feature>
<gene>
    <name evidence="9" type="ORF">FHS56_000814</name>
</gene>
<evidence type="ECO:0000313" key="10">
    <source>
        <dbReference type="Proteomes" id="UP000537126"/>
    </source>
</evidence>
<dbReference type="PANTHER" id="PTHR30026">
    <property type="entry name" value="OUTER MEMBRANE PROTEIN TOLC"/>
    <property type="match status" value="1"/>
</dbReference>
<evidence type="ECO:0000256" key="3">
    <source>
        <dbReference type="ARBA" id="ARBA00022448"/>
    </source>
</evidence>
<protein>
    <submittedName>
        <fullName evidence="9">Outer membrane protein</fullName>
    </submittedName>
</protein>
<keyword evidence="7" id="KW-0998">Cell outer membrane</keyword>
<keyword evidence="3" id="KW-0813">Transport</keyword>
<dbReference type="GO" id="GO:0009279">
    <property type="term" value="C:cell outer membrane"/>
    <property type="evidence" value="ECO:0007669"/>
    <property type="project" value="UniProtKB-SubCell"/>
</dbReference>
<dbReference type="GO" id="GO:0015562">
    <property type="term" value="F:efflux transmembrane transporter activity"/>
    <property type="evidence" value="ECO:0007669"/>
    <property type="project" value="InterPro"/>
</dbReference>
<evidence type="ECO:0000256" key="4">
    <source>
        <dbReference type="ARBA" id="ARBA00022452"/>
    </source>
</evidence>
<name>A0A846MP22_9BACT</name>
<sequence>MKRITGLLLLLFIFASSWTRAQQTYTLEQCVQIAVQNSLSIQRSSLQAESAQSTYRQSKENLLPSISGNATETFRTGRSIDPFTNQFVQRTINSTSLGINAGMTLFNGFQQSNNIKKSRLDYQAAQYDVEQQKQQIAIDVANAYLQVVMAKEQLKVAQAQRASTDAQLKRVKAQYAAGAAAENQVLDLEAQLANDDVNIIAAENQLRFAKLNLQQLMNMPVNTAFDVSDVAIESIINPYANKSIEELFEQAAQNQYSLQSAKLRAESARVSREIAQGRRLPTLSLNAGISSFYTNSAPERIFRPDGTTTTVQVPIGYLQDDPSKIVVANQSIPNGKIVDNGFWNQMDFNLSSFLSLNLSIPLYNAGITRNAIQQSKIQERTAQIQMQETRNQLRQSVEQAYNNLLSAEVTYNARLKQIEALERTFRNAEKRFELGGASFVDYNLAKLNLARAQADFIRAKYEYLFRIKVLDYLTQGASQ</sequence>
<dbReference type="InterPro" id="IPR051906">
    <property type="entry name" value="TolC-like"/>
</dbReference>
<dbReference type="SUPFAM" id="SSF56954">
    <property type="entry name" value="Outer membrane efflux proteins (OEP)"/>
    <property type="match status" value="1"/>
</dbReference>
<proteinExistence type="inferred from homology"/>
<dbReference type="EMBL" id="JAASRN010000001">
    <property type="protein sequence ID" value="NIK73328.1"/>
    <property type="molecule type" value="Genomic_DNA"/>
</dbReference>
<dbReference type="InterPro" id="IPR003423">
    <property type="entry name" value="OMP_efflux"/>
</dbReference>
<organism evidence="9 10">
    <name type="scientific">Thermonema lapsum</name>
    <dbReference type="NCBI Taxonomy" id="28195"/>
    <lineage>
        <taxon>Bacteria</taxon>
        <taxon>Pseudomonadati</taxon>
        <taxon>Bacteroidota</taxon>
        <taxon>Cytophagia</taxon>
        <taxon>Cytophagales</taxon>
        <taxon>Thermonemataceae</taxon>
        <taxon>Thermonema</taxon>
    </lineage>
</organism>
<keyword evidence="4" id="KW-1134">Transmembrane beta strand</keyword>